<dbReference type="Proteomes" id="UP001054945">
    <property type="component" value="Unassembled WGS sequence"/>
</dbReference>
<reference evidence="1 2" key="1">
    <citation type="submission" date="2021-06" db="EMBL/GenBank/DDBJ databases">
        <title>Caerostris extrusa draft genome.</title>
        <authorList>
            <person name="Kono N."/>
            <person name="Arakawa K."/>
        </authorList>
    </citation>
    <scope>NUCLEOTIDE SEQUENCE [LARGE SCALE GENOMIC DNA]</scope>
</reference>
<evidence type="ECO:0000313" key="1">
    <source>
        <dbReference type="EMBL" id="GIY54617.1"/>
    </source>
</evidence>
<comment type="caution">
    <text evidence="1">The sequence shown here is derived from an EMBL/GenBank/DDBJ whole genome shotgun (WGS) entry which is preliminary data.</text>
</comment>
<dbReference type="EMBL" id="BPLR01012534">
    <property type="protein sequence ID" value="GIY54617.1"/>
    <property type="molecule type" value="Genomic_DNA"/>
</dbReference>
<dbReference type="AlphaFoldDB" id="A0AAV4UA49"/>
<sequence length="84" mass="9997">MKPLTPPKSGQKMTTTKMLFRNPYILRKRKAEGTALLELEFRAKVFRRQRRWNRNSQVTRLSAMKISGLVKGNRRICYGVPRWF</sequence>
<keyword evidence="2" id="KW-1185">Reference proteome</keyword>
<gene>
    <name evidence="1" type="ORF">CEXT_185671</name>
</gene>
<protein>
    <recommendedName>
        <fullName evidence="3">Ribosomal protein S4</fullName>
    </recommendedName>
</protein>
<evidence type="ECO:0008006" key="3">
    <source>
        <dbReference type="Google" id="ProtNLM"/>
    </source>
</evidence>
<accession>A0AAV4UA49</accession>
<name>A0AAV4UA49_CAEEX</name>
<organism evidence="1 2">
    <name type="scientific">Caerostris extrusa</name>
    <name type="common">Bark spider</name>
    <name type="synonym">Caerostris bankana</name>
    <dbReference type="NCBI Taxonomy" id="172846"/>
    <lineage>
        <taxon>Eukaryota</taxon>
        <taxon>Metazoa</taxon>
        <taxon>Ecdysozoa</taxon>
        <taxon>Arthropoda</taxon>
        <taxon>Chelicerata</taxon>
        <taxon>Arachnida</taxon>
        <taxon>Araneae</taxon>
        <taxon>Araneomorphae</taxon>
        <taxon>Entelegynae</taxon>
        <taxon>Araneoidea</taxon>
        <taxon>Araneidae</taxon>
        <taxon>Caerostris</taxon>
    </lineage>
</organism>
<proteinExistence type="predicted"/>
<evidence type="ECO:0000313" key="2">
    <source>
        <dbReference type="Proteomes" id="UP001054945"/>
    </source>
</evidence>